<organism evidence="2 3">
    <name type="scientific">Mycena chlorophos</name>
    <name type="common">Agaric fungus</name>
    <name type="synonym">Agaricus chlorophos</name>
    <dbReference type="NCBI Taxonomy" id="658473"/>
    <lineage>
        <taxon>Eukaryota</taxon>
        <taxon>Fungi</taxon>
        <taxon>Dikarya</taxon>
        <taxon>Basidiomycota</taxon>
        <taxon>Agaricomycotina</taxon>
        <taxon>Agaricomycetes</taxon>
        <taxon>Agaricomycetidae</taxon>
        <taxon>Agaricales</taxon>
        <taxon>Marasmiineae</taxon>
        <taxon>Mycenaceae</taxon>
        <taxon>Mycena</taxon>
    </lineage>
</organism>
<gene>
    <name evidence="2" type="ORF">HMN09_00782300</name>
</gene>
<evidence type="ECO:0000313" key="3">
    <source>
        <dbReference type="Proteomes" id="UP000613580"/>
    </source>
</evidence>
<protein>
    <submittedName>
        <fullName evidence="2">Uncharacterized protein</fullName>
    </submittedName>
</protein>
<feature type="compositionally biased region" description="Pro residues" evidence="1">
    <location>
        <begin position="30"/>
        <end position="42"/>
    </location>
</feature>
<dbReference type="Proteomes" id="UP000613580">
    <property type="component" value="Unassembled WGS sequence"/>
</dbReference>
<dbReference type="OrthoDB" id="265717at2759"/>
<evidence type="ECO:0000256" key="1">
    <source>
        <dbReference type="SAM" id="MobiDB-lite"/>
    </source>
</evidence>
<feature type="compositionally biased region" description="Polar residues" evidence="1">
    <location>
        <begin position="196"/>
        <end position="205"/>
    </location>
</feature>
<sequence length="551" mass="62470">MTSSDEYPSGSDSDGSFDGHDDEDDQVQPEPDPCLPRRGPPGFPSWYGPTGEYYAGKHSDSKARGYSNLRNPRSFATYYDCAPYRMYFPDAEPVPRPVRHWCFLGEIVSLKGLLLQVKDLEDAIIPVGLDFKGAYGEFDLGTVRVGGTIAILYAEKTGDDLDPLMLVRYSQFVKAHISLRFEDAAPNQRQNRSRNARTSPTQMSRLRQGRRADEDNLATECQTAAWHRVHKRECKIFAAVNELKCSRDWHRTYASEWVPHGGKEKMLLESKDWLKDHDMRFLVQPQWRSAEPLEAAKLRGTFEITSSALIWGTLMSVYETLKEPETKIHRVPAMNGTWKVAEVNGSGNPKYKMDSWIVYHSSYASPAEFLALSRPYGWDRSGLKPTADPNIELWTYEDWGAASRDDVGTAKILAGFDTAQTGWSAALQRQRRLSDAGKYAQAGHPDHELWERSGRYDSHTSFFMDAEYGAALLKMLVKPSLLDENLAKKQGSTLLANESPVGCHLVLRDPDHEEGRLIYRKDASGKKELVAFWYDTCYEYDDKNAPTYEDL</sequence>
<evidence type="ECO:0000313" key="2">
    <source>
        <dbReference type="EMBL" id="KAF7305307.1"/>
    </source>
</evidence>
<dbReference type="AlphaFoldDB" id="A0A8H6SVW6"/>
<keyword evidence="3" id="KW-1185">Reference proteome</keyword>
<proteinExistence type="predicted"/>
<reference evidence="2" key="1">
    <citation type="submission" date="2020-05" db="EMBL/GenBank/DDBJ databases">
        <title>Mycena genomes resolve the evolution of fungal bioluminescence.</title>
        <authorList>
            <person name="Tsai I.J."/>
        </authorList>
    </citation>
    <scope>NUCLEOTIDE SEQUENCE</scope>
    <source>
        <strain evidence="2">110903Hualien_Pintung</strain>
    </source>
</reference>
<feature type="region of interest" description="Disordered" evidence="1">
    <location>
        <begin position="1"/>
        <end position="42"/>
    </location>
</feature>
<accession>A0A8H6SVW6</accession>
<comment type="caution">
    <text evidence="2">The sequence shown here is derived from an EMBL/GenBank/DDBJ whole genome shotgun (WGS) entry which is preliminary data.</text>
</comment>
<name>A0A8H6SVW6_MYCCL</name>
<dbReference type="EMBL" id="JACAZE010000010">
    <property type="protein sequence ID" value="KAF7305307.1"/>
    <property type="molecule type" value="Genomic_DNA"/>
</dbReference>
<feature type="region of interest" description="Disordered" evidence="1">
    <location>
        <begin position="184"/>
        <end position="212"/>
    </location>
</feature>